<dbReference type="PANTHER" id="PTHR33206">
    <property type="entry name" value="PROTEIN CBG10425"/>
    <property type="match status" value="1"/>
</dbReference>
<sequence length="339" mass="39047">MSDVESWIKEGKYDNFFHFHSNLGFGKQRSDYGRLKQQIDQVPLFSFNSGRYDINLLKSDLFAIIGIDNIKSVIKNPSYMCIATSNMKMLDTSNYAPASTSYDKFLRHISVAANVMTKLDVSVVLARVFSPFDSKLRGTNITDDDYEQVKFVWGYYGMTSIKDLLVWYNNLNVVPFIKAIKAQRELFMRFDRDMFADGEYLPGLSEKVMYHTCFNNLQYPDKAPANAFQFPAQRMGGYKSQDAKAEREFGMTLDHLDILLQKQKYLCCLCYCQLTAATASADRINNNLGHIDSNLFVSCIKCNTARKDMSLKGFRYKKLLEFNSDWCIALIRRKTSTLR</sequence>
<reference evidence="1" key="1">
    <citation type="submission" date="2023-04" db="EMBL/GenBank/DDBJ databases">
        <title>Phytophthora lilii NBRC 32176.</title>
        <authorList>
            <person name="Ichikawa N."/>
            <person name="Sato H."/>
            <person name="Tonouchi N."/>
        </authorList>
    </citation>
    <scope>NUCLEOTIDE SEQUENCE</scope>
    <source>
        <strain evidence="1">NBRC 32176</strain>
    </source>
</reference>
<name>A0A9W6YKP4_9STRA</name>
<evidence type="ECO:0000313" key="2">
    <source>
        <dbReference type="Proteomes" id="UP001165083"/>
    </source>
</evidence>
<accession>A0A9W6YKP4</accession>
<proteinExistence type="predicted"/>
<protein>
    <submittedName>
        <fullName evidence="1">Unnamed protein product</fullName>
    </submittedName>
</protein>
<evidence type="ECO:0000313" key="1">
    <source>
        <dbReference type="EMBL" id="GMF65754.1"/>
    </source>
</evidence>
<dbReference type="EMBL" id="BSXW01012497">
    <property type="protein sequence ID" value="GMF65754.1"/>
    <property type="molecule type" value="Genomic_DNA"/>
</dbReference>
<organism evidence="1 2">
    <name type="scientific">Phytophthora lilii</name>
    <dbReference type="NCBI Taxonomy" id="2077276"/>
    <lineage>
        <taxon>Eukaryota</taxon>
        <taxon>Sar</taxon>
        <taxon>Stramenopiles</taxon>
        <taxon>Oomycota</taxon>
        <taxon>Peronosporomycetes</taxon>
        <taxon>Peronosporales</taxon>
        <taxon>Peronosporaceae</taxon>
        <taxon>Phytophthora</taxon>
    </lineage>
</organism>
<dbReference type="AlphaFoldDB" id="A0A9W6YKP4"/>
<dbReference type="Gene3D" id="3.30.40.220">
    <property type="match status" value="1"/>
</dbReference>
<comment type="caution">
    <text evidence="1">The sequence shown here is derived from an EMBL/GenBank/DDBJ whole genome shotgun (WGS) entry which is preliminary data.</text>
</comment>
<dbReference type="PANTHER" id="PTHR33206:SF1">
    <property type="entry name" value="DNA-DIRECTED DNA POLYMERASE"/>
    <property type="match status" value="1"/>
</dbReference>
<keyword evidence="2" id="KW-1185">Reference proteome</keyword>
<dbReference type="Proteomes" id="UP001165083">
    <property type="component" value="Unassembled WGS sequence"/>
</dbReference>
<gene>
    <name evidence="1" type="ORF">Plil01_001836500</name>
</gene>